<reference evidence="6" key="2">
    <citation type="submission" date="2020-09" db="EMBL/GenBank/DDBJ databases">
        <authorList>
            <person name="Sun Q."/>
            <person name="Ohkuma M."/>
        </authorList>
    </citation>
    <scope>NUCLEOTIDE SEQUENCE</scope>
    <source>
        <strain evidence="6">JCM 4335</strain>
    </source>
</reference>
<evidence type="ECO:0000256" key="5">
    <source>
        <dbReference type="SAM" id="SignalP"/>
    </source>
</evidence>
<feature type="disulfide bond" evidence="4">
    <location>
        <begin position="45"/>
        <end position="61"/>
    </location>
</feature>
<proteinExistence type="predicted"/>
<keyword evidence="2 4" id="KW-1015">Disulfide bond</keyword>
<sequence>MANLMTRISRPVALAGGAAAAGLLMALTAAPPAVAATATTTPPECVQYYSSWRYTDVHNGCDVTVAVTVEYTDGQAAPCRVIEPGAWATFAGYGTQANYVTGLRTCEPATASGA</sequence>
<comment type="caution">
    <text evidence="6">The sequence shown here is derived from an EMBL/GenBank/DDBJ whole genome shotgun (WGS) entry which is preliminary data.</text>
</comment>
<dbReference type="Proteomes" id="UP000654123">
    <property type="component" value="Unassembled WGS sequence"/>
</dbReference>
<dbReference type="EMBL" id="BMSV01000003">
    <property type="protein sequence ID" value="GGP99272.1"/>
    <property type="molecule type" value="Genomic_DNA"/>
</dbReference>
<dbReference type="InterPro" id="IPR006311">
    <property type="entry name" value="TAT_signal"/>
</dbReference>
<keyword evidence="5" id="KW-0732">Signal</keyword>
<evidence type="ECO:0000256" key="2">
    <source>
        <dbReference type="ARBA" id="ARBA00023157"/>
    </source>
</evidence>
<gene>
    <name evidence="6" type="ORF">GCM10010249_16790</name>
</gene>
<dbReference type="Gene3D" id="2.60.40.20">
    <property type="entry name" value="Alpha-amylase inhibitor"/>
    <property type="match status" value="1"/>
</dbReference>
<feature type="chain" id="PRO_5037172325" description="Alpha-amylase inhibitor" evidence="5">
    <location>
        <begin position="36"/>
        <end position="114"/>
    </location>
</feature>
<comment type="function">
    <text evidence="3">Inhibits mammalian alpha-amylases specifically but has no action on plant and microbial alpha-amylases.</text>
</comment>
<dbReference type="PIRSF" id="PIRSF001658">
    <property type="entry name" value="Amylase_inhib"/>
    <property type="match status" value="1"/>
</dbReference>
<keyword evidence="1 3" id="KW-0022">Alpha-amylase inhibitor</keyword>
<evidence type="ECO:0000256" key="1">
    <source>
        <dbReference type="ARBA" id="ARBA00022579"/>
    </source>
</evidence>
<dbReference type="AlphaFoldDB" id="A0A918AXW0"/>
<evidence type="ECO:0000313" key="7">
    <source>
        <dbReference type="Proteomes" id="UP000654123"/>
    </source>
</evidence>
<dbReference type="GO" id="GO:0015066">
    <property type="term" value="F:alpha-amylase inhibitor activity"/>
    <property type="evidence" value="ECO:0007669"/>
    <property type="project" value="UniProtKB-UniRule"/>
</dbReference>
<name>A0A918AXW0_9ACTN</name>
<evidence type="ECO:0000256" key="3">
    <source>
        <dbReference type="PIRNR" id="PIRNR001658"/>
    </source>
</evidence>
<organism evidence="6 7">
    <name type="scientific">Streptomyces roseolilacinus</name>
    <dbReference type="NCBI Taxonomy" id="66904"/>
    <lineage>
        <taxon>Bacteria</taxon>
        <taxon>Bacillati</taxon>
        <taxon>Actinomycetota</taxon>
        <taxon>Actinomycetes</taxon>
        <taxon>Kitasatosporales</taxon>
        <taxon>Streptomycetaceae</taxon>
        <taxon>Streptomyces</taxon>
    </lineage>
</organism>
<accession>A0A918AXW0</accession>
<evidence type="ECO:0000256" key="4">
    <source>
        <dbReference type="PIRSR" id="PIRSR001658-50"/>
    </source>
</evidence>
<feature type="signal peptide" evidence="5">
    <location>
        <begin position="1"/>
        <end position="35"/>
    </location>
</feature>
<dbReference type="InterPro" id="IPR000833">
    <property type="entry name" value="A-amylase_inhib"/>
</dbReference>
<keyword evidence="7" id="KW-1185">Reference proteome</keyword>
<evidence type="ECO:0000313" key="6">
    <source>
        <dbReference type="EMBL" id="GGP99272.1"/>
    </source>
</evidence>
<dbReference type="Pfam" id="PF01356">
    <property type="entry name" value="A_amylase_inhib"/>
    <property type="match status" value="1"/>
</dbReference>
<dbReference type="SMART" id="SM00783">
    <property type="entry name" value="A_amylase_inhib"/>
    <property type="match status" value="1"/>
</dbReference>
<dbReference type="RefSeq" id="WP_229840175.1">
    <property type="nucleotide sequence ID" value="NZ_BMSV01000003.1"/>
</dbReference>
<dbReference type="SUPFAM" id="SSF49498">
    <property type="entry name" value="alpha-Amylase inhibitor tendamistat"/>
    <property type="match status" value="1"/>
</dbReference>
<reference evidence="6" key="1">
    <citation type="journal article" date="2014" name="Int. J. Syst. Evol. Microbiol.">
        <title>Complete genome sequence of Corynebacterium casei LMG S-19264T (=DSM 44701T), isolated from a smear-ripened cheese.</title>
        <authorList>
            <consortium name="US DOE Joint Genome Institute (JGI-PGF)"/>
            <person name="Walter F."/>
            <person name="Albersmeier A."/>
            <person name="Kalinowski J."/>
            <person name="Ruckert C."/>
        </authorList>
    </citation>
    <scope>NUCLEOTIDE SEQUENCE</scope>
    <source>
        <strain evidence="6">JCM 4335</strain>
    </source>
</reference>
<dbReference type="InterPro" id="IPR036379">
    <property type="entry name" value="A-amylase_inhib_sf"/>
</dbReference>
<dbReference type="PROSITE" id="PS51318">
    <property type="entry name" value="TAT"/>
    <property type="match status" value="1"/>
</dbReference>
<feature type="disulfide bond" evidence="4">
    <location>
        <begin position="79"/>
        <end position="106"/>
    </location>
</feature>
<protein>
    <recommendedName>
        <fullName evidence="3">Alpha-amylase inhibitor</fullName>
    </recommendedName>
</protein>